<evidence type="ECO:0000256" key="1">
    <source>
        <dbReference type="ARBA" id="ARBA00008702"/>
    </source>
</evidence>
<dbReference type="GO" id="GO:0005882">
    <property type="term" value="C:intermediate filament"/>
    <property type="evidence" value="ECO:0007669"/>
    <property type="project" value="UniProtKB-KW"/>
</dbReference>
<organism evidence="3 4">
    <name type="scientific">Thamnophis sirtalis</name>
    <dbReference type="NCBI Taxonomy" id="35019"/>
    <lineage>
        <taxon>Eukaryota</taxon>
        <taxon>Metazoa</taxon>
        <taxon>Chordata</taxon>
        <taxon>Craniata</taxon>
        <taxon>Vertebrata</taxon>
        <taxon>Euteleostomi</taxon>
        <taxon>Lepidosauria</taxon>
        <taxon>Squamata</taxon>
        <taxon>Bifurcata</taxon>
        <taxon>Unidentata</taxon>
        <taxon>Episquamata</taxon>
        <taxon>Toxicofera</taxon>
        <taxon>Serpentes</taxon>
        <taxon>Colubroidea</taxon>
        <taxon>Colubridae</taxon>
        <taxon>Natricinae</taxon>
        <taxon>Thamnophis</taxon>
    </lineage>
</organism>
<accession>A0A6I9YSK9</accession>
<dbReference type="Proteomes" id="UP000504617">
    <property type="component" value="Unplaced"/>
</dbReference>
<dbReference type="PANTHER" id="PTHR31203:SF1">
    <property type="entry name" value="BETA-KERATIN-RELATED PROTEIN-RELATED"/>
    <property type="match status" value="1"/>
</dbReference>
<sequence>MALCGPSCALPSSASIPTVGFGSAGLGGLASRGLGLGPFPLAESSGSLGTLEGIIPSCINQIPPSEVTIQPPPVVVTIPGPILSASCEPVAVGGHNPCAPGGLGQGLPLSLGGLSRLGSPYGFVDPYLFLSTMSYGWNHSYPNCVPVTVTLQPPPFSMNIPRNSLSCSDEPVDLPNVVLYTVVPYHTVLYHVVLYHVLLYHVALYRVVLRPMAPYHVVSSLPLPSSSVYSQKSQQQQQQQQQLQKFQQRF</sequence>
<reference evidence="4" key="1">
    <citation type="submission" date="2025-08" db="UniProtKB">
        <authorList>
            <consortium name="RefSeq"/>
        </authorList>
    </citation>
    <scope>IDENTIFICATION</scope>
    <source>
        <tissue evidence="4">Skeletal muscle</tissue>
    </source>
</reference>
<dbReference type="PANTHER" id="PTHR31203">
    <property type="entry name" value="BETA-KERATIN-RELATED PROTEIN-RELATED"/>
    <property type="match status" value="1"/>
</dbReference>
<dbReference type="OrthoDB" id="9049947at2759"/>
<keyword evidence="2" id="KW-0416">Keratin</keyword>
<proteinExistence type="inferred from homology"/>
<evidence type="ECO:0000256" key="2">
    <source>
        <dbReference type="ARBA" id="ARBA00022744"/>
    </source>
</evidence>
<dbReference type="GO" id="GO:0005200">
    <property type="term" value="F:structural constituent of cytoskeleton"/>
    <property type="evidence" value="ECO:0007669"/>
    <property type="project" value="InterPro"/>
</dbReference>
<dbReference type="Pfam" id="PF02422">
    <property type="entry name" value="Keratin"/>
    <property type="match status" value="1"/>
</dbReference>
<dbReference type="AlphaFoldDB" id="A0A6I9YSK9"/>
<dbReference type="RefSeq" id="XP_013927538.1">
    <property type="nucleotide sequence ID" value="XM_014072063.1"/>
</dbReference>
<comment type="similarity">
    <text evidence="1">Belongs to the avian keratin family.</text>
</comment>
<protein>
    <submittedName>
        <fullName evidence="4">Uncharacterized protein LOC106553537</fullName>
    </submittedName>
</protein>
<keyword evidence="3" id="KW-1185">Reference proteome</keyword>
<name>A0A6I9YSK9_9SAUR</name>
<dbReference type="InterPro" id="IPR003461">
    <property type="entry name" value="Keratin"/>
</dbReference>
<gene>
    <name evidence="4" type="primary">LOC106553537</name>
</gene>
<dbReference type="GeneID" id="106553537"/>
<dbReference type="KEGG" id="tsr:106553537"/>
<evidence type="ECO:0000313" key="4">
    <source>
        <dbReference type="RefSeq" id="XP_013927538.1"/>
    </source>
</evidence>
<evidence type="ECO:0000313" key="3">
    <source>
        <dbReference type="Proteomes" id="UP000504617"/>
    </source>
</evidence>